<comment type="caution">
    <text evidence="1">The sequence shown here is derived from an EMBL/GenBank/DDBJ whole genome shotgun (WGS) entry which is preliminary data.</text>
</comment>
<keyword evidence="2" id="KW-1185">Reference proteome</keyword>
<reference evidence="1 2" key="1">
    <citation type="journal article" date="2021" name="Elife">
        <title>Chloroplast acquisition without the gene transfer in kleptoplastic sea slugs, Plakobranchus ocellatus.</title>
        <authorList>
            <person name="Maeda T."/>
            <person name="Takahashi S."/>
            <person name="Yoshida T."/>
            <person name="Shimamura S."/>
            <person name="Takaki Y."/>
            <person name="Nagai Y."/>
            <person name="Toyoda A."/>
            <person name="Suzuki Y."/>
            <person name="Arimoto A."/>
            <person name="Ishii H."/>
            <person name="Satoh N."/>
            <person name="Nishiyama T."/>
            <person name="Hasebe M."/>
            <person name="Maruyama T."/>
            <person name="Minagawa J."/>
            <person name="Obokata J."/>
            <person name="Shigenobu S."/>
        </authorList>
    </citation>
    <scope>NUCLEOTIDE SEQUENCE [LARGE SCALE GENOMIC DNA]</scope>
</reference>
<proteinExistence type="predicted"/>
<name>A0AAV4CB52_9GAST</name>
<evidence type="ECO:0000313" key="2">
    <source>
        <dbReference type="Proteomes" id="UP000735302"/>
    </source>
</evidence>
<protein>
    <submittedName>
        <fullName evidence="1">Uncharacterized protein</fullName>
    </submittedName>
</protein>
<gene>
    <name evidence="1" type="ORF">PoB_005499200</name>
</gene>
<evidence type="ECO:0000313" key="1">
    <source>
        <dbReference type="EMBL" id="GFO28487.1"/>
    </source>
</evidence>
<dbReference type="Proteomes" id="UP000735302">
    <property type="component" value="Unassembled WGS sequence"/>
</dbReference>
<sequence>MLVIETNGLWPMISVTAQGKLYEVANPPSLMVALTWFISSIYESHGGSALHLGSRPQQKRLFITSRSDQWPVETNRAFLQLTRYTLAALVAAYGPVACSGIWTTDREN</sequence>
<dbReference type="AlphaFoldDB" id="A0AAV4CB52"/>
<accession>A0AAV4CB52</accession>
<dbReference type="EMBL" id="BLXT01006043">
    <property type="protein sequence ID" value="GFO28487.1"/>
    <property type="molecule type" value="Genomic_DNA"/>
</dbReference>
<organism evidence="1 2">
    <name type="scientific">Plakobranchus ocellatus</name>
    <dbReference type="NCBI Taxonomy" id="259542"/>
    <lineage>
        <taxon>Eukaryota</taxon>
        <taxon>Metazoa</taxon>
        <taxon>Spiralia</taxon>
        <taxon>Lophotrochozoa</taxon>
        <taxon>Mollusca</taxon>
        <taxon>Gastropoda</taxon>
        <taxon>Heterobranchia</taxon>
        <taxon>Euthyneura</taxon>
        <taxon>Panpulmonata</taxon>
        <taxon>Sacoglossa</taxon>
        <taxon>Placobranchoidea</taxon>
        <taxon>Plakobranchidae</taxon>
        <taxon>Plakobranchus</taxon>
    </lineage>
</organism>